<feature type="region of interest" description="Disordered" evidence="1">
    <location>
        <begin position="1514"/>
        <end position="1536"/>
    </location>
</feature>
<feature type="compositionally biased region" description="Basic and acidic residues" evidence="1">
    <location>
        <begin position="587"/>
        <end position="600"/>
    </location>
</feature>
<protein>
    <recommendedName>
        <fullName evidence="2">DUF6606 domain-containing protein</fullName>
    </recommendedName>
</protein>
<evidence type="ECO:0000256" key="1">
    <source>
        <dbReference type="SAM" id="MobiDB-lite"/>
    </source>
</evidence>
<name>A0ABR3EWM4_9AGAR</name>
<feature type="domain" description="DUF6606" evidence="2">
    <location>
        <begin position="9"/>
        <end position="273"/>
    </location>
</feature>
<proteinExistence type="predicted"/>
<evidence type="ECO:0000313" key="4">
    <source>
        <dbReference type="Proteomes" id="UP001465976"/>
    </source>
</evidence>
<organism evidence="3 4">
    <name type="scientific">Marasmius crinis-equi</name>
    <dbReference type="NCBI Taxonomy" id="585013"/>
    <lineage>
        <taxon>Eukaryota</taxon>
        <taxon>Fungi</taxon>
        <taxon>Dikarya</taxon>
        <taxon>Basidiomycota</taxon>
        <taxon>Agaricomycotina</taxon>
        <taxon>Agaricomycetes</taxon>
        <taxon>Agaricomycetidae</taxon>
        <taxon>Agaricales</taxon>
        <taxon>Marasmiineae</taxon>
        <taxon>Marasmiaceae</taxon>
        <taxon>Marasmius</taxon>
    </lineage>
</organism>
<dbReference type="Pfam" id="PF20255">
    <property type="entry name" value="DUF6606"/>
    <property type="match status" value="1"/>
</dbReference>
<gene>
    <name evidence="3" type="ORF">V5O48_014676</name>
</gene>
<evidence type="ECO:0000259" key="2">
    <source>
        <dbReference type="Pfam" id="PF20255"/>
    </source>
</evidence>
<feature type="non-terminal residue" evidence="3">
    <location>
        <position position="1726"/>
    </location>
</feature>
<dbReference type="EMBL" id="JBAHYK010001618">
    <property type="protein sequence ID" value="KAL0567315.1"/>
    <property type="molecule type" value="Genomic_DNA"/>
</dbReference>
<dbReference type="Proteomes" id="UP001465976">
    <property type="component" value="Unassembled WGS sequence"/>
</dbReference>
<evidence type="ECO:0000313" key="3">
    <source>
        <dbReference type="EMBL" id="KAL0567315.1"/>
    </source>
</evidence>
<accession>A0ABR3EWM4</accession>
<feature type="region of interest" description="Disordered" evidence="1">
    <location>
        <begin position="587"/>
        <end position="612"/>
    </location>
</feature>
<sequence length="1726" mass="195799">MSSNNLKYLIHHLFLPPKLPQSDDSSPDNDHELCVEVHEAAVDYWQRVEGNGQSLPVLGMLERLCSLYSSGSFTAEDLEQLMRTMRAGDITTFLVHAQNAGVIMRKLRHRTIFEFFEVSLPNEVIMSSKGRVVCSYPGPAIAIPSQRADDPDFICELAAFLAQMNNDTLEEAMPTTKKAGSKVTETRDTAHPRYITEVLTGILRGMGHPEDVNRIAKRIADDVLWSKTLLPWRRSPLWLVIRVALQTSLRGDGGGSHSEYKSFMAFLMSRILRRAVKTGLASDLIAFMHKKVARRLYKIRDSAPEFVQSEILGAGTVAQALLEQRWKKVQARHASGSLQGWDPASLDPLRDTTLSLLNSGDYISNALKGRHRQPTPPPFSPKEFPRIRALQEYTVGNLYRALENSGELALYDFEHAVQCGIDEWIKENLSSAEVACVTVALWIRQYAAEAKKRYEGKPEEKSVMFLTLLELWIGLDKLCVAQYVLLLDYPPEVNEDLFTPLLLRRTNSIARLKRALEYLRHRHSRGGKPSIFSSAPSPSSFGVLYYDKSVELQNLKARIEREASVRRENKVQELRTKNQCHRDLVQKARKLEHTPSNDRSRKPHNRKKEKDCPKCKLEEEASCMQVQVFEWPLPSVEWEAKAVVFELASPVAFRVWRATTYHFLRNVCFPVSLREETSSPKAEVRLHTYTLLAPFFTASSASTQKIVLASSTKSWLDTHYKGVSIPSTEDKVCFRNGLQLRLFDAVDDVWISRPFSGCTIAKECTYALPSGPYANLQYAIDSTKHTSNQVLANQFECSRELSLHEYIAFGSLRAGERLQWLNILRELRARILTFFQDAVEMLITQAALQMGPLSDGCWEWHEELCDPVFQVALLDELRDLKESIRPNWSNVSSMRIIILLAHRVLSWSPAEKVSENARSLLQDAQRITYDWMKDVTAKLQKTEDKPTSFELQLRLCELAAACRATFGLSHSGCHAPSSTAAPFALSPEMFLHAGIALSENLPLDLESENVVSKAHIFARDRRLSHCHEPLLALIITDGNAGTFNSAILQYWPSYTPGGQWVQQAAPNDRWMYSHKGSQLVFNTLESQLLVDGKPLSRLPLEITSHPTYSRIFGQSILGVVPSDQSEPGTLFACKDLFHGHQVFFAVLPQSNELVITARCIENNRRFELIPHTTFTGDLPRFFVDDYAHWLDLDEGVIELRPLSSVWTSAPTNWHLVTRDASPYLHRGFLSDSIRLMDIRSSTVSMISSRLKSLEHKEYITISYSVNTAAVKVDIPRYRLSFRLNPEGQLACLTLPNMLVDDDQSAGTMIGLRNQLVLRNKNLHAKRELLIPVGDIAFSFQNHHTSVTIDIGSERRIVYYRYVIDDILGRLVGTTGLHARLYQIYLTAITSHCLPNPLTGRTGTEEALLGLQSASVRSFVRLDEHARDLLRQLSDLAPRRTYYPPKLRVMQTVEWTSLPFMSQNDMFPEDCQNILIFADLLEVFDDSQSHTAGSREDSNSLAVGLLTERAAVRNSRHDPHELASSRDVQDTPYASRDRGCNNKVSHEHLIFSDSALIMSWPARLDTTPTLLDEFRKWSTVSGIDRTFLEMPSVTDCRYWLTTPFSKTWMTLYSLLRQSALNRYRMLFTLCLAGYDRGRRPANVNGLLPTLLAFAVHHHLFSSIDPPDCDSYTLSDGFEPQEDRIKEVALGCSKAFESDDFASEIPSHVADFERHRRERYEEMKDVEA</sequence>
<dbReference type="InterPro" id="IPR046541">
    <property type="entry name" value="DUF6606"/>
</dbReference>
<comment type="caution">
    <text evidence="3">The sequence shown here is derived from an EMBL/GenBank/DDBJ whole genome shotgun (WGS) entry which is preliminary data.</text>
</comment>
<keyword evidence="4" id="KW-1185">Reference proteome</keyword>
<reference evidence="3 4" key="1">
    <citation type="submission" date="2024-02" db="EMBL/GenBank/DDBJ databases">
        <title>A draft genome for the cacao thread blight pathogen Marasmius crinis-equi.</title>
        <authorList>
            <person name="Cohen S.P."/>
            <person name="Baruah I.K."/>
            <person name="Amoako-Attah I."/>
            <person name="Bukari Y."/>
            <person name="Meinhardt L.W."/>
            <person name="Bailey B.A."/>
        </authorList>
    </citation>
    <scope>NUCLEOTIDE SEQUENCE [LARGE SCALE GENOMIC DNA]</scope>
    <source>
        <strain evidence="3 4">GH-76</strain>
    </source>
</reference>